<keyword evidence="9" id="KW-1185">Reference proteome</keyword>
<feature type="transmembrane region" description="Helical" evidence="7">
    <location>
        <begin position="277"/>
        <end position="294"/>
    </location>
</feature>
<feature type="transmembrane region" description="Helical" evidence="7">
    <location>
        <begin position="410"/>
        <end position="441"/>
    </location>
</feature>
<evidence type="ECO:0000256" key="5">
    <source>
        <dbReference type="ARBA" id="ARBA00023136"/>
    </source>
</evidence>
<feature type="transmembrane region" description="Helical" evidence="7">
    <location>
        <begin position="561"/>
        <end position="581"/>
    </location>
</feature>
<dbReference type="STRING" id="1230905.A0A1G4K7U5"/>
<evidence type="ECO:0000313" key="8">
    <source>
        <dbReference type="EMBL" id="SCV00062.1"/>
    </source>
</evidence>
<keyword evidence="3 7" id="KW-0812">Transmembrane</keyword>
<dbReference type="Pfam" id="PF13520">
    <property type="entry name" value="AA_permease_2"/>
    <property type="match status" value="1"/>
</dbReference>
<comment type="similarity">
    <text evidence="6">Belongs to the amino acid-polyamine-organocation (APC) superfamily. Amino acid/choline transporter (ACT) (TC 2.A.3.4) family.</text>
</comment>
<evidence type="ECO:0000256" key="4">
    <source>
        <dbReference type="ARBA" id="ARBA00022989"/>
    </source>
</evidence>
<evidence type="ECO:0000313" key="9">
    <source>
        <dbReference type="Proteomes" id="UP000191024"/>
    </source>
</evidence>
<feature type="transmembrane region" description="Helical" evidence="7">
    <location>
        <begin position="155"/>
        <end position="188"/>
    </location>
</feature>
<gene>
    <name evidence="8" type="ORF">LAMI_0G02652G</name>
</gene>
<accession>A0A1G4K7U5</accession>
<sequence>MDKPANLLQSLKVIEDQGKVASYLNHGYSSRRLNAKLVLAAVPRRSFEDSNMSEKNQDIITTSGSNSQGEAIDIKNIGSLRSIRSRTGAGQVNYINATSATDDNQLLAEIGYKQELKRQFSTVQVFGIAFSIMGLLPSIASIMGGAIAGGSVSFVWGWFVAGFFILLVGITMAENASAIPTAGGLYYWTWYYAPEGYKEVISFVIGCSNSLALVSGVCSIDYGLAEEIMAAVVLSKDGNYEPSRGALYGVFAASVVAMTLCTCLASSVISRLQTVSIVSNCFIILLLFIALPIGTKINRGGFNDASYIFGNFENLSDWNNGWQFCLTGLMGCVWTIGAFDSCVHQSEEAKDAKKAVPIGIIGSILACWVLGWLINIVLMACASQDLNAILSSPTGFALAQVIYDSLGKKWAIAFMSLIAYCQFLMGASIMTAVSRQIWAFARDDGLPFSFYIKKVHKATSVPMIAVGFAGACSLVLGLLCLIDNAAASALFSLAVAGNYLAWSTPSVLRLTFGKDIFRPGPFYLGKFWSPIVNWVSILFQYFIIILVMFPATQHGVEKDTMNYACVIGPGIWILALVYYLAYKKKYFHGPKSNLTDQEFAEAVGSNVLDEILSSNGKGV</sequence>
<feature type="transmembrane region" description="Helical" evidence="7">
    <location>
        <begin position="125"/>
        <end position="149"/>
    </location>
</feature>
<evidence type="ECO:0000256" key="2">
    <source>
        <dbReference type="ARBA" id="ARBA00022448"/>
    </source>
</evidence>
<protein>
    <submittedName>
        <fullName evidence="8">LAMI_0G02652g1_1</fullName>
    </submittedName>
</protein>
<feature type="transmembrane region" description="Helical" evidence="7">
    <location>
        <begin position="531"/>
        <end position="549"/>
    </location>
</feature>
<reference evidence="8 9" key="1">
    <citation type="submission" date="2016-03" db="EMBL/GenBank/DDBJ databases">
        <authorList>
            <person name="Devillers H."/>
        </authorList>
    </citation>
    <scope>NUCLEOTIDE SEQUENCE [LARGE SCALE GENOMIC DNA]</scope>
    <source>
        <strain evidence="8">CBS 11717</strain>
    </source>
</reference>
<dbReference type="Proteomes" id="UP000191024">
    <property type="component" value="Chromosome G"/>
</dbReference>
<feature type="transmembrane region" description="Helical" evidence="7">
    <location>
        <begin position="321"/>
        <end position="343"/>
    </location>
</feature>
<feature type="transmembrane region" description="Helical" evidence="7">
    <location>
        <begin position="461"/>
        <end position="482"/>
    </location>
</feature>
<feature type="transmembrane region" description="Helical" evidence="7">
    <location>
        <begin position="489"/>
        <end position="511"/>
    </location>
</feature>
<dbReference type="AlphaFoldDB" id="A0A1G4K7U5"/>
<dbReference type="PANTHER" id="PTHR45649">
    <property type="entry name" value="AMINO-ACID PERMEASE BAT1"/>
    <property type="match status" value="1"/>
</dbReference>
<organism evidence="8 9">
    <name type="scientific">Lachancea mirantina</name>
    <dbReference type="NCBI Taxonomy" id="1230905"/>
    <lineage>
        <taxon>Eukaryota</taxon>
        <taxon>Fungi</taxon>
        <taxon>Dikarya</taxon>
        <taxon>Ascomycota</taxon>
        <taxon>Saccharomycotina</taxon>
        <taxon>Saccharomycetes</taxon>
        <taxon>Saccharomycetales</taxon>
        <taxon>Saccharomycetaceae</taxon>
        <taxon>Lachancea</taxon>
    </lineage>
</organism>
<dbReference type="Gene3D" id="1.20.1740.10">
    <property type="entry name" value="Amino acid/polyamine transporter I"/>
    <property type="match status" value="1"/>
</dbReference>
<keyword evidence="5 7" id="KW-0472">Membrane</keyword>
<evidence type="ECO:0000256" key="3">
    <source>
        <dbReference type="ARBA" id="ARBA00022692"/>
    </source>
</evidence>
<evidence type="ECO:0000256" key="7">
    <source>
        <dbReference type="SAM" id="Phobius"/>
    </source>
</evidence>
<evidence type="ECO:0000256" key="1">
    <source>
        <dbReference type="ARBA" id="ARBA00004141"/>
    </source>
</evidence>
<comment type="subcellular location">
    <subcellularLocation>
        <location evidence="1">Membrane</location>
        <topology evidence="1">Multi-pass membrane protein</topology>
    </subcellularLocation>
</comment>
<feature type="transmembrane region" description="Helical" evidence="7">
    <location>
        <begin position="245"/>
        <end position="265"/>
    </location>
</feature>
<keyword evidence="4 7" id="KW-1133">Transmembrane helix</keyword>
<dbReference type="FunFam" id="1.20.1740.10:FF:000046">
    <property type="entry name" value="Amino-acid permease, putative"/>
    <property type="match status" value="1"/>
</dbReference>
<dbReference type="InterPro" id="IPR002293">
    <property type="entry name" value="AA/rel_permease1"/>
</dbReference>
<proteinExistence type="inferred from homology"/>
<dbReference type="PANTHER" id="PTHR45649:SF6">
    <property type="entry name" value="GABA-SPECIFIC PERMEASE"/>
    <property type="match status" value="1"/>
</dbReference>
<dbReference type="GO" id="GO:0015101">
    <property type="term" value="F:organic cation transmembrane transporter activity"/>
    <property type="evidence" value="ECO:0007669"/>
    <property type="project" value="UniProtKB-ARBA"/>
</dbReference>
<feature type="transmembrane region" description="Helical" evidence="7">
    <location>
        <begin position="200"/>
        <end position="225"/>
    </location>
</feature>
<dbReference type="OrthoDB" id="4476201at2759"/>
<dbReference type="GO" id="GO:0016020">
    <property type="term" value="C:membrane"/>
    <property type="evidence" value="ECO:0007669"/>
    <property type="project" value="UniProtKB-SubCell"/>
</dbReference>
<name>A0A1G4K7U5_9SACH</name>
<feature type="transmembrane region" description="Helical" evidence="7">
    <location>
        <begin position="355"/>
        <end position="380"/>
    </location>
</feature>
<keyword evidence="2" id="KW-0813">Transport</keyword>
<dbReference type="EMBL" id="LT598469">
    <property type="protein sequence ID" value="SCV00062.1"/>
    <property type="molecule type" value="Genomic_DNA"/>
</dbReference>
<evidence type="ECO:0000256" key="6">
    <source>
        <dbReference type="ARBA" id="ARBA00061200"/>
    </source>
</evidence>